<protein>
    <submittedName>
        <fullName evidence="1">Uncharacterized protein</fullName>
    </submittedName>
</protein>
<evidence type="ECO:0000313" key="2">
    <source>
        <dbReference type="Proteomes" id="UP001497512"/>
    </source>
</evidence>
<sequence>MRRPQRTEFLQQQRTLSRCISHDKIRISIALWEEEEESSSNSRDSLPRNKIKALDPSHYAATVSYCTVICVARECGSRVGFGVLLQEGSEVTTLTLDKFLCRL</sequence>
<dbReference type="EMBL" id="OZ019901">
    <property type="protein sequence ID" value="CAK9237742.1"/>
    <property type="molecule type" value="Genomic_DNA"/>
</dbReference>
<evidence type="ECO:0000313" key="1">
    <source>
        <dbReference type="EMBL" id="CAK9237742.1"/>
    </source>
</evidence>
<gene>
    <name evidence="1" type="ORF">CSSPTR1EN2_LOCUS23855</name>
</gene>
<proteinExistence type="predicted"/>
<reference evidence="1" key="1">
    <citation type="submission" date="2024-02" db="EMBL/GenBank/DDBJ databases">
        <authorList>
            <consortium name="ELIXIR-Norway"/>
            <consortium name="Elixir Norway"/>
        </authorList>
    </citation>
    <scope>NUCLEOTIDE SEQUENCE</scope>
</reference>
<keyword evidence="2" id="KW-1185">Reference proteome</keyword>
<name>A0ABP0V4R5_9BRYO</name>
<organism evidence="1 2">
    <name type="scientific">Sphagnum troendelagicum</name>
    <dbReference type="NCBI Taxonomy" id="128251"/>
    <lineage>
        <taxon>Eukaryota</taxon>
        <taxon>Viridiplantae</taxon>
        <taxon>Streptophyta</taxon>
        <taxon>Embryophyta</taxon>
        <taxon>Bryophyta</taxon>
        <taxon>Sphagnophytina</taxon>
        <taxon>Sphagnopsida</taxon>
        <taxon>Sphagnales</taxon>
        <taxon>Sphagnaceae</taxon>
        <taxon>Sphagnum</taxon>
    </lineage>
</organism>
<dbReference type="Proteomes" id="UP001497512">
    <property type="component" value="Chromosome 9"/>
</dbReference>
<accession>A0ABP0V4R5</accession>